<dbReference type="PANTHER" id="PTHR30509:SF9">
    <property type="entry name" value="MULTIDRUG RESISTANCE PROTEIN MDTO"/>
    <property type="match status" value="1"/>
</dbReference>
<proteinExistence type="inferred from homology"/>
<reference evidence="9 10" key="1">
    <citation type="submission" date="2020-02" db="EMBL/GenBank/DDBJ databases">
        <title>Acidophilic actinobacteria isolated from forest soil.</title>
        <authorList>
            <person name="Golinska P."/>
        </authorList>
    </citation>
    <scope>NUCLEOTIDE SEQUENCE [LARGE SCALE GENOMIC DNA]</scope>
    <source>
        <strain evidence="9 10">NL8</strain>
    </source>
</reference>
<feature type="transmembrane region" description="Helical" evidence="7">
    <location>
        <begin position="303"/>
        <end position="321"/>
    </location>
</feature>
<evidence type="ECO:0000259" key="8">
    <source>
        <dbReference type="Pfam" id="PF13515"/>
    </source>
</evidence>
<feature type="transmembrane region" description="Helical" evidence="7">
    <location>
        <begin position="126"/>
        <end position="145"/>
    </location>
</feature>
<evidence type="ECO:0000256" key="4">
    <source>
        <dbReference type="ARBA" id="ARBA00022989"/>
    </source>
</evidence>
<evidence type="ECO:0000256" key="5">
    <source>
        <dbReference type="ARBA" id="ARBA00023136"/>
    </source>
</evidence>
<evidence type="ECO:0000256" key="7">
    <source>
        <dbReference type="SAM" id="Phobius"/>
    </source>
</evidence>
<keyword evidence="2" id="KW-1003">Cell membrane</keyword>
<feature type="transmembrane region" description="Helical" evidence="7">
    <location>
        <begin position="21"/>
        <end position="44"/>
    </location>
</feature>
<dbReference type="PANTHER" id="PTHR30509">
    <property type="entry name" value="P-HYDROXYBENZOIC ACID EFFLUX PUMP SUBUNIT-RELATED"/>
    <property type="match status" value="1"/>
</dbReference>
<evidence type="ECO:0000256" key="3">
    <source>
        <dbReference type="ARBA" id="ARBA00022692"/>
    </source>
</evidence>
<dbReference type="EMBL" id="JAAFYZ010000029">
    <property type="protein sequence ID" value="MBS2547469.1"/>
    <property type="molecule type" value="Genomic_DNA"/>
</dbReference>
<comment type="caution">
    <text evidence="9">The sequence shown here is derived from an EMBL/GenBank/DDBJ whole genome shotgun (WGS) entry which is preliminary data.</text>
</comment>
<name>A0ABS5KN69_9ACTN</name>
<organism evidence="9 10">
    <name type="scientific">Catenulispora pinistramenti</name>
    <dbReference type="NCBI Taxonomy" id="2705254"/>
    <lineage>
        <taxon>Bacteria</taxon>
        <taxon>Bacillati</taxon>
        <taxon>Actinomycetota</taxon>
        <taxon>Actinomycetes</taxon>
        <taxon>Catenulisporales</taxon>
        <taxon>Catenulisporaceae</taxon>
        <taxon>Catenulispora</taxon>
    </lineage>
</organism>
<dbReference type="InterPro" id="IPR049453">
    <property type="entry name" value="Memb_transporter_dom"/>
</dbReference>
<protein>
    <submittedName>
        <fullName evidence="9">FUSC family protein</fullName>
    </submittedName>
</protein>
<evidence type="ECO:0000256" key="6">
    <source>
        <dbReference type="ARBA" id="ARBA00043993"/>
    </source>
</evidence>
<feature type="domain" description="Integral membrane bound transporter" evidence="8">
    <location>
        <begin position="220"/>
        <end position="345"/>
    </location>
</feature>
<sequence length="525" mass="55199">MITTNPLRFRRGALRMGTLRLGALRAATVATASALAALASAIWLEHHAHLGMDVVVTAVALSVTLARVQRGTGHLDRLIGVVVIAASAAVASEVGSLLVRHPILGDAAFVTAMSGAIWIRRFGARATIAGTFLVLPFVALLVTHTEGARPYAADHDAWSALIAVVAASWVWLGQLLAAAVRFDRPRPRPAARPAPAGGTKRRIPASTRMALQMAAALAAAFAAGHLVFHAHWPWAVLTAFIVCSGARGRGDVLHKSVERACGAAVGTVVATWIAGSFPAHDRWSIVLIFTVLAIAGWLREISYALWAGSVTAVLSLLYGYYGQSAPSLLLTRLEAILVGATLGAAASWLILPVRTGDVFKRRVADALAALADFLGTPIGDRAEARQRGARFLQTAELLEQIAKPIRTHRMLLRHARSARSASRPRRTTGLVSHPAAHPADAIDAVRACIAPVELLAKAFADTPPEPTPAWAGLQGAVAANVGTVRLRLGGRTGPAYRRLPHLASTTAGSALLDVDAALAVLDRTV</sequence>
<feature type="transmembrane region" description="Helical" evidence="7">
    <location>
        <begin position="78"/>
        <end position="97"/>
    </location>
</feature>
<dbReference type="Pfam" id="PF13515">
    <property type="entry name" value="FUSC_2"/>
    <property type="match status" value="1"/>
</dbReference>
<keyword evidence="3 7" id="KW-0812">Transmembrane</keyword>
<comment type="similarity">
    <text evidence="6">Belongs to the YccS/YhfK family.</text>
</comment>
<comment type="subcellular location">
    <subcellularLocation>
        <location evidence="1">Cell membrane</location>
        <topology evidence="1">Multi-pass membrane protein</topology>
    </subcellularLocation>
</comment>
<evidence type="ECO:0000313" key="9">
    <source>
        <dbReference type="EMBL" id="MBS2547469.1"/>
    </source>
</evidence>
<evidence type="ECO:0000256" key="2">
    <source>
        <dbReference type="ARBA" id="ARBA00022475"/>
    </source>
</evidence>
<feature type="transmembrane region" description="Helical" evidence="7">
    <location>
        <begin position="209"/>
        <end position="226"/>
    </location>
</feature>
<feature type="transmembrane region" description="Helical" evidence="7">
    <location>
        <begin position="333"/>
        <end position="351"/>
    </location>
</feature>
<feature type="transmembrane region" description="Helical" evidence="7">
    <location>
        <begin position="157"/>
        <end position="180"/>
    </location>
</feature>
<feature type="transmembrane region" description="Helical" evidence="7">
    <location>
        <begin position="283"/>
        <end position="298"/>
    </location>
</feature>
<dbReference type="RefSeq" id="WP_212009056.1">
    <property type="nucleotide sequence ID" value="NZ_JAAFYZ010000029.1"/>
</dbReference>
<keyword evidence="10" id="KW-1185">Reference proteome</keyword>
<keyword evidence="5 7" id="KW-0472">Membrane</keyword>
<dbReference type="Proteomes" id="UP000730482">
    <property type="component" value="Unassembled WGS sequence"/>
</dbReference>
<evidence type="ECO:0000256" key="1">
    <source>
        <dbReference type="ARBA" id="ARBA00004651"/>
    </source>
</evidence>
<gene>
    <name evidence="9" type="ORF">KGQ19_11355</name>
</gene>
<keyword evidence="4 7" id="KW-1133">Transmembrane helix</keyword>
<accession>A0ABS5KN69</accession>
<evidence type="ECO:0000313" key="10">
    <source>
        <dbReference type="Proteomes" id="UP000730482"/>
    </source>
</evidence>